<organism evidence="4 5">
    <name type="scientific">Microbacterium protaetiae</name>
    <dbReference type="NCBI Taxonomy" id="2509458"/>
    <lineage>
        <taxon>Bacteria</taxon>
        <taxon>Bacillati</taxon>
        <taxon>Actinomycetota</taxon>
        <taxon>Actinomycetes</taxon>
        <taxon>Micrococcales</taxon>
        <taxon>Microbacteriaceae</taxon>
        <taxon>Microbacterium</taxon>
    </lineage>
</organism>
<dbReference type="OrthoDB" id="9780848at2"/>
<protein>
    <submittedName>
        <fullName evidence="4">Esterase</fullName>
    </submittedName>
</protein>
<dbReference type="PANTHER" id="PTHR10655">
    <property type="entry name" value="LYSOPHOSPHOLIPASE-RELATED"/>
    <property type="match status" value="1"/>
</dbReference>
<dbReference type="EMBL" id="CP035494">
    <property type="protein sequence ID" value="QAY60175.1"/>
    <property type="molecule type" value="Genomic_DNA"/>
</dbReference>
<feature type="domain" description="Phospholipase/carboxylesterase/thioesterase" evidence="3">
    <location>
        <begin position="19"/>
        <end position="216"/>
    </location>
</feature>
<evidence type="ECO:0000259" key="3">
    <source>
        <dbReference type="Pfam" id="PF02230"/>
    </source>
</evidence>
<dbReference type="KEGG" id="mprt:ET475_09360"/>
<dbReference type="AlphaFoldDB" id="A0A4P6ED53"/>
<dbReference type="GO" id="GO:0016787">
    <property type="term" value="F:hydrolase activity"/>
    <property type="evidence" value="ECO:0007669"/>
    <property type="project" value="UniProtKB-KW"/>
</dbReference>
<dbReference type="Proteomes" id="UP000293995">
    <property type="component" value="Chromosome"/>
</dbReference>
<evidence type="ECO:0000313" key="4">
    <source>
        <dbReference type="EMBL" id="QAY60175.1"/>
    </source>
</evidence>
<evidence type="ECO:0000256" key="1">
    <source>
        <dbReference type="ARBA" id="ARBA00006499"/>
    </source>
</evidence>
<reference evidence="4 5" key="1">
    <citation type="submission" date="2019-01" db="EMBL/GenBank/DDBJ databases">
        <title>Genome sequencing of strain DFW100M-13.</title>
        <authorList>
            <person name="Heo J."/>
            <person name="Kim S.-J."/>
            <person name="Kim J.-S."/>
            <person name="Hong S.-B."/>
            <person name="Kwon S.-W."/>
        </authorList>
    </citation>
    <scope>NUCLEOTIDE SEQUENCE [LARGE SCALE GENOMIC DNA]</scope>
    <source>
        <strain evidence="4 5">DFW100M-13</strain>
    </source>
</reference>
<evidence type="ECO:0000313" key="5">
    <source>
        <dbReference type="Proteomes" id="UP000293995"/>
    </source>
</evidence>
<gene>
    <name evidence="4" type="ORF">ET475_09360</name>
</gene>
<dbReference type="PANTHER" id="PTHR10655:SF17">
    <property type="entry name" value="LYSOPHOSPHOLIPASE-LIKE PROTEIN 1"/>
    <property type="match status" value="1"/>
</dbReference>
<accession>A0A4P6ED53</accession>
<keyword evidence="2" id="KW-0378">Hydrolase</keyword>
<dbReference type="InterPro" id="IPR003140">
    <property type="entry name" value="PLipase/COase/thioEstase"/>
</dbReference>
<dbReference type="Gene3D" id="3.40.50.1820">
    <property type="entry name" value="alpha/beta hydrolase"/>
    <property type="match status" value="1"/>
</dbReference>
<dbReference type="Pfam" id="PF02230">
    <property type="entry name" value="Abhydrolase_2"/>
    <property type="match status" value="1"/>
</dbReference>
<evidence type="ECO:0000256" key="2">
    <source>
        <dbReference type="ARBA" id="ARBA00022801"/>
    </source>
</evidence>
<dbReference type="InterPro" id="IPR050565">
    <property type="entry name" value="LYPA1-2/EST-like"/>
</dbReference>
<dbReference type="SUPFAM" id="SSF53474">
    <property type="entry name" value="alpha/beta-Hydrolases"/>
    <property type="match status" value="1"/>
</dbReference>
<proteinExistence type="inferred from homology"/>
<keyword evidence="5" id="KW-1185">Reference proteome</keyword>
<name>A0A4P6ED53_9MICO</name>
<dbReference type="RefSeq" id="WP_129389038.1">
    <property type="nucleotide sequence ID" value="NZ_CP035494.1"/>
</dbReference>
<comment type="similarity">
    <text evidence="1">Belongs to the AB hydrolase superfamily. AB hydrolase 2 family.</text>
</comment>
<dbReference type="InterPro" id="IPR029058">
    <property type="entry name" value="AB_hydrolase_fold"/>
</dbReference>
<sequence length="221" mass="23794">MDDLRIDPDVVLWSAPDSDRADRPLLVLLHGYGADEKDLFALAPFLPDDFVVAAVRAPQTPPWPTPGHSWYPIEDVIDGDLAGRDPGRVTAAASTLLEWLDAAADDAQKIGLFGFSQGASVAIQALRLQPERFAFAVNLSGYATPGDLPRDAELAAAGVPVFWGRGARDDVIPPALVEHTAQWLPAHSDLSGRVYPGLTHSVSEDELADVRVFLDKRLAAL</sequence>